<dbReference type="Pfam" id="PF11788">
    <property type="entry name" value="MRP-L46"/>
    <property type="match status" value="1"/>
</dbReference>
<reference evidence="9 10" key="1">
    <citation type="submission" date="2016-07" db="EMBL/GenBank/DDBJ databases">
        <title>Pervasive Adenine N6-methylation of Active Genes in Fungi.</title>
        <authorList>
            <consortium name="DOE Joint Genome Institute"/>
            <person name="Mondo S.J."/>
            <person name="Dannebaum R.O."/>
            <person name="Kuo R.C."/>
            <person name="Labutti K."/>
            <person name="Haridas S."/>
            <person name="Kuo A."/>
            <person name="Salamov A."/>
            <person name="Ahrendt S.R."/>
            <person name="Lipzen A."/>
            <person name="Sullivan W."/>
            <person name="Andreopoulos W.B."/>
            <person name="Clum A."/>
            <person name="Lindquist E."/>
            <person name="Daum C."/>
            <person name="Ramamoorthy G.K."/>
            <person name="Gryganskyi A."/>
            <person name="Culley D."/>
            <person name="Magnuson J.K."/>
            <person name="James T.Y."/>
            <person name="O'Malley M.A."/>
            <person name="Stajich J.E."/>
            <person name="Spatafora J.W."/>
            <person name="Visel A."/>
            <person name="Grigoriev I.V."/>
        </authorList>
    </citation>
    <scope>NUCLEOTIDE SEQUENCE [LARGE SCALE GENOMIC DNA]</scope>
    <source>
        <strain evidence="9 10">PL171</strain>
    </source>
</reference>
<evidence type="ECO:0000256" key="3">
    <source>
        <dbReference type="ARBA" id="ARBA00022946"/>
    </source>
</evidence>
<organism evidence="9 10">
    <name type="scientific">Catenaria anguillulae PL171</name>
    <dbReference type="NCBI Taxonomy" id="765915"/>
    <lineage>
        <taxon>Eukaryota</taxon>
        <taxon>Fungi</taxon>
        <taxon>Fungi incertae sedis</taxon>
        <taxon>Blastocladiomycota</taxon>
        <taxon>Blastocladiomycetes</taxon>
        <taxon>Blastocladiales</taxon>
        <taxon>Catenariaceae</taxon>
        <taxon>Catenaria</taxon>
    </lineage>
</organism>
<dbReference type="OrthoDB" id="414075at2759"/>
<proteinExistence type="inferred from homology"/>
<dbReference type="InterPro" id="IPR033650">
    <property type="entry name" value="Ribosomal_mL46_NUDIX"/>
</dbReference>
<comment type="subcellular location">
    <subcellularLocation>
        <location evidence="1">Mitochondrion</location>
    </subcellularLocation>
</comment>
<keyword evidence="6" id="KW-0687">Ribonucleoprotein</keyword>
<accession>A0A1Y2HAS3</accession>
<evidence type="ECO:0000256" key="5">
    <source>
        <dbReference type="ARBA" id="ARBA00023128"/>
    </source>
</evidence>
<dbReference type="AlphaFoldDB" id="A0A1Y2HAS3"/>
<dbReference type="InterPro" id="IPR021757">
    <property type="entry name" value="Ribosomal_mL46_N"/>
</dbReference>
<dbReference type="InterPro" id="IPR040008">
    <property type="entry name" value="Ribosomal_mL46"/>
</dbReference>
<keyword evidence="10" id="KW-1185">Reference proteome</keyword>
<dbReference type="GO" id="GO:0003735">
    <property type="term" value="F:structural constituent of ribosome"/>
    <property type="evidence" value="ECO:0007669"/>
    <property type="project" value="InterPro"/>
</dbReference>
<protein>
    <recommendedName>
        <fullName evidence="7">Large ribosomal subunit protein mL46</fullName>
    </recommendedName>
</protein>
<dbReference type="EMBL" id="MCFL01000056">
    <property type="protein sequence ID" value="ORZ31700.1"/>
    <property type="molecule type" value="Genomic_DNA"/>
</dbReference>
<dbReference type="InterPro" id="IPR015797">
    <property type="entry name" value="NUDIX_hydrolase-like_dom_sf"/>
</dbReference>
<dbReference type="Proteomes" id="UP000193411">
    <property type="component" value="Unassembled WGS sequence"/>
</dbReference>
<sequence>MSAAAATTLLRTSTLVVRRPLITATLTPFADAYYKYHAELRQDHSRQVVDEFWTKKGAGGSDARSIEMAVPAPRVTEADKANDVKSLERKLDEPLYLVVKNKGKWELPTGAVEGEEALHEAAQRNVVDSLGKNMELWMVGRVPIGLSKVAAQDNVKTFIHKAHILAGQAKPVDGKGVQDFAWVSKSELPTYLAKETLSDVANLL</sequence>
<dbReference type="PANTHER" id="PTHR13124:SF12">
    <property type="entry name" value="LARGE RIBOSOMAL SUBUNIT PROTEIN ML46"/>
    <property type="match status" value="1"/>
</dbReference>
<evidence type="ECO:0000256" key="2">
    <source>
        <dbReference type="ARBA" id="ARBA00009070"/>
    </source>
</evidence>
<evidence type="ECO:0000256" key="4">
    <source>
        <dbReference type="ARBA" id="ARBA00022980"/>
    </source>
</evidence>
<dbReference type="Gene3D" id="3.90.79.10">
    <property type="entry name" value="Nucleoside Triphosphate Pyrophosphohydrolase"/>
    <property type="match status" value="1"/>
</dbReference>
<evidence type="ECO:0000256" key="7">
    <source>
        <dbReference type="ARBA" id="ARBA00035190"/>
    </source>
</evidence>
<evidence type="ECO:0000259" key="8">
    <source>
        <dbReference type="Pfam" id="PF11788"/>
    </source>
</evidence>
<evidence type="ECO:0000313" key="10">
    <source>
        <dbReference type="Proteomes" id="UP000193411"/>
    </source>
</evidence>
<evidence type="ECO:0000256" key="1">
    <source>
        <dbReference type="ARBA" id="ARBA00004173"/>
    </source>
</evidence>
<dbReference type="CDD" id="cd04661">
    <property type="entry name" value="NUDIX_MRP_L46"/>
    <property type="match status" value="1"/>
</dbReference>
<dbReference type="SUPFAM" id="SSF55811">
    <property type="entry name" value="Nudix"/>
    <property type="match status" value="1"/>
</dbReference>
<evidence type="ECO:0000256" key="6">
    <source>
        <dbReference type="ARBA" id="ARBA00023274"/>
    </source>
</evidence>
<name>A0A1Y2HAS3_9FUNG</name>
<keyword evidence="4" id="KW-0689">Ribosomal protein</keyword>
<dbReference type="PANTHER" id="PTHR13124">
    <property type="entry name" value="39S RIBOSOMAL PROTEIN L46, MITOCHONDRIAL PRECURSOR-RELATED"/>
    <property type="match status" value="1"/>
</dbReference>
<dbReference type="GO" id="GO:0005762">
    <property type="term" value="C:mitochondrial large ribosomal subunit"/>
    <property type="evidence" value="ECO:0007669"/>
    <property type="project" value="TreeGrafter"/>
</dbReference>
<evidence type="ECO:0000313" key="9">
    <source>
        <dbReference type="EMBL" id="ORZ31700.1"/>
    </source>
</evidence>
<comment type="similarity">
    <text evidence="2">Belongs to the mitochondrion-specific ribosomal protein mL46 family.</text>
</comment>
<feature type="domain" description="Large ribosomal subunit protein mL46 N-terminal" evidence="8">
    <location>
        <begin position="10"/>
        <end position="57"/>
    </location>
</feature>
<gene>
    <name evidence="9" type="ORF">BCR44DRAFT_34849</name>
</gene>
<comment type="caution">
    <text evidence="9">The sequence shown here is derived from an EMBL/GenBank/DDBJ whole genome shotgun (WGS) entry which is preliminary data.</text>
</comment>
<keyword evidence="5" id="KW-0496">Mitochondrion</keyword>
<dbReference type="STRING" id="765915.A0A1Y2HAS3"/>
<keyword evidence="3" id="KW-0809">Transit peptide</keyword>